<feature type="transmembrane region" description="Helical" evidence="2">
    <location>
        <begin position="211"/>
        <end position="233"/>
    </location>
</feature>
<keyword evidence="2" id="KW-1133">Transmembrane helix</keyword>
<reference evidence="3 4" key="1">
    <citation type="journal article" date="2019" name="Int. J. Syst. Evol. Microbiol.">
        <title>The Global Catalogue of Microorganisms (GCM) 10K type strain sequencing project: providing services to taxonomists for standard genome sequencing and annotation.</title>
        <authorList>
            <consortium name="The Broad Institute Genomics Platform"/>
            <consortium name="The Broad Institute Genome Sequencing Center for Infectious Disease"/>
            <person name="Wu L."/>
            <person name="Ma J."/>
        </authorList>
    </citation>
    <scope>NUCLEOTIDE SEQUENCE [LARGE SCALE GENOMIC DNA]</scope>
    <source>
        <strain evidence="3 4">JCM 14588</strain>
    </source>
</reference>
<keyword evidence="4" id="KW-1185">Reference proteome</keyword>
<organism evidence="3 4">
    <name type="scientific">Dermacoccus barathri</name>
    <dbReference type="NCBI Taxonomy" id="322601"/>
    <lineage>
        <taxon>Bacteria</taxon>
        <taxon>Bacillati</taxon>
        <taxon>Actinomycetota</taxon>
        <taxon>Actinomycetes</taxon>
        <taxon>Micrococcales</taxon>
        <taxon>Dermacoccaceae</taxon>
        <taxon>Dermacoccus</taxon>
    </lineage>
</organism>
<feature type="region of interest" description="Disordered" evidence="1">
    <location>
        <begin position="1"/>
        <end position="66"/>
    </location>
</feature>
<feature type="transmembrane region" description="Helical" evidence="2">
    <location>
        <begin position="531"/>
        <end position="554"/>
    </location>
</feature>
<feature type="transmembrane region" description="Helical" evidence="2">
    <location>
        <begin position="160"/>
        <end position="178"/>
    </location>
</feature>
<feature type="transmembrane region" description="Helical" evidence="2">
    <location>
        <begin position="364"/>
        <end position="381"/>
    </location>
</feature>
<feature type="transmembrane region" description="Helical" evidence="2">
    <location>
        <begin position="338"/>
        <end position="357"/>
    </location>
</feature>
<dbReference type="Proteomes" id="UP001501288">
    <property type="component" value="Unassembled WGS sequence"/>
</dbReference>
<keyword evidence="2" id="KW-0472">Membrane</keyword>
<feature type="transmembrane region" description="Helical" evidence="2">
    <location>
        <begin position="185"/>
        <end position="205"/>
    </location>
</feature>
<name>A0ABN2BST6_9MICO</name>
<dbReference type="EMBL" id="BAAANV010000037">
    <property type="protein sequence ID" value="GAA1545569.1"/>
    <property type="molecule type" value="Genomic_DNA"/>
</dbReference>
<feature type="transmembrane region" description="Helical" evidence="2">
    <location>
        <begin position="240"/>
        <end position="267"/>
    </location>
</feature>
<keyword evidence="2" id="KW-0812">Transmembrane</keyword>
<feature type="transmembrane region" description="Helical" evidence="2">
    <location>
        <begin position="560"/>
        <end position="580"/>
    </location>
</feature>
<gene>
    <name evidence="3" type="ORF">GCM10009762_18580</name>
</gene>
<protein>
    <submittedName>
        <fullName evidence="3">DUF2339 domain-containing protein</fullName>
    </submittedName>
</protein>
<feature type="region of interest" description="Disordered" evidence="1">
    <location>
        <begin position="79"/>
        <end position="118"/>
    </location>
</feature>
<evidence type="ECO:0000313" key="4">
    <source>
        <dbReference type="Proteomes" id="UP001501288"/>
    </source>
</evidence>
<feature type="transmembrane region" description="Helical" evidence="2">
    <location>
        <begin position="503"/>
        <end position="524"/>
    </location>
</feature>
<feature type="transmembrane region" description="Helical" evidence="2">
    <location>
        <begin position="435"/>
        <end position="462"/>
    </location>
</feature>
<sequence length="639" mass="65872">MNTQQPYGTPQAPRPDHPTSFPPPQPMNVAAAPSRPSHTEYPQHAQTPISNNADAAARGSQGPWSVPIPPQGAQQYVPPFQGGHSGGPMSPGGPGGAGFAGRPPYDQTPTPPAPREPRFSREQMVAALLAAAGIAVTLIGVVLLLAMAAREGFLTPPVRVGGGAVLVGALAAAAQWVRPRPGGRIGSVALLTTAVAGAFFDVVAVTRIYDWIPLTAGLGLALVVAVAASFQALRWDEKWLFIAVTIGVAALAPYLTGGITATLVGFLAVLQIAGAIPEITKGWDETALARTIPVSFAGMFWVALEASSTRTLVFGASTIAAVGLLTAVQAGLTRRDAIGAPVALAASWMPLWVFAGFETGMRSALVASIMAVVALGGFAVLRTSGSTVRIATLVLAGVSAVIAGVSAAQADWFAMPFLVIAVVLMAVHARVPGPIVGGGAVIAFFLGFMAQGTVTAYVDFFYRSRVTDMTMQTLVTGLTFVAFAALTVPAVRGRKLDATYAQFLLVVGGFAGIVGTAMAMLSVFGKAPTGFFLVHLAITVMSLALAALVLTSGLSRPRHLTASMGWGLALVGCALVKLVIFDLQYMGSMTKAFTFMAAGLVLLAAGTKYARIYGEAAAERKRGEQAGPQEFGPHAPASF</sequence>
<feature type="compositionally biased region" description="Polar residues" evidence="1">
    <location>
        <begin position="44"/>
        <end position="53"/>
    </location>
</feature>
<dbReference type="RefSeq" id="WP_346030421.1">
    <property type="nucleotide sequence ID" value="NZ_BAAANV010000037.1"/>
</dbReference>
<feature type="compositionally biased region" description="Gly residues" evidence="1">
    <location>
        <begin position="83"/>
        <end position="99"/>
    </location>
</feature>
<feature type="transmembrane region" description="Helical" evidence="2">
    <location>
        <begin position="311"/>
        <end position="332"/>
    </location>
</feature>
<feature type="transmembrane region" description="Helical" evidence="2">
    <location>
        <begin position="125"/>
        <end position="148"/>
    </location>
</feature>
<comment type="caution">
    <text evidence="3">The sequence shown here is derived from an EMBL/GenBank/DDBJ whole genome shotgun (WGS) entry which is preliminary data.</text>
</comment>
<evidence type="ECO:0000313" key="3">
    <source>
        <dbReference type="EMBL" id="GAA1545569.1"/>
    </source>
</evidence>
<evidence type="ECO:0000256" key="2">
    <source>
        <dbReference type="SAM" id="Phobius"/>
    </source>
</evidence>
<proteinExistence type="predicted"/>
<accession>A0ABN2BST6</accession>
<evidence type="ECO:0000256" key="1">
    <source>
        <dbReference type="SAM" id="MobiDB-lite"/>
    </source>
</evidence>
<feature type="transmembrane region" description="Helical" evidence="2">
    <location>
        <begin position="474"/>
        <end position="491"/>
    </location>
</feature>
<feature type="transmembrane region" description="Helical" evidence="2">
    <location>
        <begin position="412"/>
        <end position="429"/>
    </location>
</feature>
<feature type="transmembrane region" description="Helical" evidence="2">
    <location>
        <begin position="387"/>
        <end position="405"/>
    </location>
</feature>
<feature type="transmembrane region" description="Helical" evidence="2">
    <location>
        <begin position="287"/>
        <end position="304"/>
    </location>
</feature>